<dbReference type="EMBL" id="LR593887">
    <property type="protein sequence ID" value="VTR97754.1"/>
    <property type="molecule type" value="Genomic_DNA"/>
</dbReference>
<name>A0A6C2YIG9_9BACT</name>
<dbReference type="GO" id="GO:0006352">
    <property type="term" value="P:DNA-templated transcription initiation"/>
    <property type="evidence" value="ECO:0007669"/>
    <property type="project" value="InterPro"/>
</dbReference>
<dbReference type="EMBL" id="LR586016">
    <property type="protein sequence ID" value="VIP01164.1"/>
    <property type="molecule type" value="Genomic_DNA"/>
</dbReference>
<evidence type="ECO:0000313" key="2">
    <source>
        <dbReference type="Proteomes" id="UP000464378"/>
    </source>
</evidence>
<dbReference type="InterPro" id="IPR013325">
    <property type="entry name" value="RNA_pol_sigma_r2"/>
</dbReference>
<reference evidence="1" key="1">
    <citation type="submission" date="2019-04" db="EMBL/GenBank/DDBJ databases">
        <authorList>
            <consortium name="Science for Life Laboratories"/>
        </authorList>
    </citation>
    <scope>NUCLEOTIDE SEQUENCE</scope>
    <source>
        <strain evidence="1">MBLW1</strain>
    </source>
</reference>
<keyword evidence="2" id="KW-1185">Reference proteome</keyword>
<evidence type="ECO:0000313" key="1">
    <source>
        <dbReference type="EMBL" id="VIP01164.1"/>
    </source>
</evidence>
<gene>
    <name evidence="1" type="ORF">GMBLW1_27960</name>
</gene>
<dbReference type="Proteomes" id="UP000464378">
    <property type="component" value="Chromosome"/>
</dbReference>
<dbReference type="InParanoid" id="A0A6C2YIG9"/>
<dbReference type="AlphaFoldDB" id="A0A6C2YIG9"/>
<accession>A0A6C2YIG9</accession>
<organism evidence="1">
    <name type="scientific">Tuwongella immobilis</name>
    <dbReference type="NCBI Taxonomy" id="692036"/>
    <lineage>
        <taxon>Bacteria</taxon>
        <taxon>Pseudomonadati</taxon>
        <taxon>Planctomycetota</taxon>
        <taxon>Planctomycetia</taxon>
        <taxon>Gemmatales</taxon>
        <taxon>Gemmataceae</taxon>
        <taxon>Tuwongella</taxon>
    </lineage>
</organism>
<dbReference type="SUPFAM" id="SSF88946">
    <property type="entry name" value="Sigma2 domain of RNA polymerase sigma factors"/>
    <property type="match status" value="1"/>
</dbReference>
<proteinExistence type="predicted"/>
<protein>
    <submittedName>
        <fullName evidence="1">Rna polymerase sigma factor</fullName>
    </submittedName>
</protein>
<dbReference type="GO" id="GO:0003700">
    <property type="term" value="F:DNA-binding transcription factor activity"/>
    <property type="evidence" value="ECO:0007669"/>
    <property type="project" value="InterPro"/>
</dbReference>
<sequence length="212" mass="24920">MNPELLLNVLLQLQNQANNRKQAECAFNQIEAVYYPRMVCFLTNSGVERSEAESIANSVLMLLWDAPEKFDVSRVTNGRYDRLFWAWLQQILIHRRTDYFRALKRQKRVIYSDQMLDFESEHPDLVARDSENALDDAERAGHARELIRKFKKTLTVPQQRMTMVLMETEGVDFKLDLLMTICGISRPDACKLRKRVQKKFRQFLQQQGMSEA</sequence>
<dbReference type="RefSeq" id="WP_162656401.1">
    <property type="nucleotide sequence ID" value="NZ_LR593887.1"/>
</dbReference>
<dbReference type="KEGG" id="tim:GMBLW1_27960"/>
<dbReference type="Gene3D" id="1.10.1740.10">
    <property type="match status" value="1"/>
</dbReference>